<proteinExistence type="predicted"/>
<keyword evidence="4" id="KW-1185">Reference proteome</keyword>
<gene>
    <name evidence="3" type="primary">Arl14ep_0</name>
    <name evidence="3" type="ORF">FJT64_009617</name>
</gene>
<dbReference type="Proteomes" id="UP000440578">
    <property type="component" value="Unassembled WGS sequence"/>
</dbReference>
<comment type="caution">
    <text evidence="3">The sequence shown here is derived from an EMBL/GenBank/DDBJ whole genome shotgun (WGS) entry which is preliminary data.</text>
</comment>
<dbReference type="InterPro" id="IPR029264">
    <property type="entry name" value="ARF7EP_C"/>
</dbReference>
<dbReference type="PANTHER" id="PTHR46536:SF3">
    <property type="entry name" value="ARF7 EFFECTOR PROTEIN C-TERMINAL DOMAIN-CONTAINING PROTEIN"/>
    <property type="match status" value="1"/>
</dbReference>
<dbReference type="EMBL" id="VIIS01001816">
    <property type="protein sequence ID" value="KAF0292364.1"/>
    <property type="molecule type" value="Genomic_DNA"/>
</dbReference>
<evidence type="ECO:0000259" key="2">
    <source>
        <dbReference type="Pfam" id="PF14949"/>
    </source>
</evidence>
<reference evidence="3 4" key="1">
    <citation type="submission" date="2019-07" db="EMBL/GenBank/DDBJ databases">
        <title>Draft genome assembly of a fouling barnacle, Amphibalanus amphitrite (Darwin, 1854): The first reference genome for Thecostraca.</title>
        <authorList>
            <person name="Kim W."/>
        </authorList>
    </citation>
    <scope>NUCLEOTIDE SEQUENCE [LARGE SCALE GENOMIC DNA]</scope>
    <source>
        <strain evidence="3">SNU_AA5</strain>
        <tissue evidence="3">Soma without cirri and trophi</tissue>
    </source>
</reference>
<evidence type="ECO:0000313" key="4">
    <source>
        <dbReference type="Proteomes" id="UP000440578"/>
    </source>
</evidence>
<name>A0A6A4VLH8_AMPAM</name>
<dbReference type="PANTHER" id="PTHR46536">
    <property type="entry name" value="ARL14 EFFECTOR PROTEIN"/>
    <property type="match status" value="1"/>
</dbReference>
<accession>A0A6A4VLH8</accession>
<feature type="region of interest" description="Disordered" evidence="1">
    <location>
        <begin position="1"/>
        <end position="32"/>
    </location>
</feature>
<dbReference type="AlphaFoldDB" id="A0A6A4VLH8"/>
<feature type="compositionally biased region" description="Basic and acidic residues" evidence="1">
    <location>
        <begin position="1"/>
        <end position="12"/>
    </location>
</feature>
<feature type="domain" description="ARF7 effector protein C-terminal" evidence="2">
    <location>
        <begin position="19"/>
        <end position="101"/>
    </location>
</feature>
<evidence type="ECO:0000256" key="1">
    <source>
        <dbReference type="SAM" id="MobiDB-lite"/>
    </source>
</evidence>
<dbReference type="Pfam" id="PF14949">
    <property type="entry name" value="ARF7EP_C"/>
    <property type="match status" value="1"/>
</dbReference>
<sequence length="113" mass="13234">MSNSIGERERDLVSANLSTGFDPDRSNRERRKLKRKIYSNGRKRTLYDERGYLVKSDQNVCDCLQPDCPGCHFPCPKCGSPMCGHECRVNRKWMYDQVEIEGTDKVLRNRFRD</sequence>
<protein>
    <submittedName>
        <fullName evidence="3">ARL14 effector protein</fullName>
    </submittedName>
</protein>
<evidence type="ECO:0000313" key="3">
    <source>
        <dbReference type="EMBL" id="KAF0292364.1"/>
    </source>
</evidence>
<organism evidence="3 4">
    <name type="scientific">Amphibalanus amphitrite</name>
    <name type="common">Striped barnacle</name>
    <name type="synonym">Balanus amphitrite</name>
    <dbReference type="NCBI Taxonomy" id="1232801"/>
    <lineage>
        <taxon>Eukaryota</taxon>
        <taxon>Metazoa</taxon>
        <taxon>Ecdysozoa</taxon>
        <taxon>Arthropoda</taxon>
        <taxon>Crustacea</taxon>
        <taxon>Multicrustacea</taxon>
        <taxon>Cirripedia</taxon>
        <taxon>Thoracica</taxon>
        <taxon>Thoracicalcarea</taxon>
        <taxon>Balanomorpha</taxon>
        <taxon>Balanoidea</taxon>
        <taxon>Balanidae</taxon>
        <taxon>Amphibalaninae</taxon>
        <taxon>Amphibalanus</taxon>
    </lineage>
</organism>